<sequence>MPLGDSITFGVGSSTGDGYRRDLQGLILNNTNTLNYIGSLKAGDFADDDNEGHSGAVISQIAAFAEPTLRQRPNVIFLLAGTNDINNGLDVSNAPGRLIALVDHIFVVCPDAVVLLGTIPRNGDATKEPLVTTYNDAVQQLVLNRTSMGEHIVIVGMDKITAADMVDTLHPNDAGYSIMASAWYEGLVTASINGWIQEPLAPDVQYQNEYCGSNPEWIAMGVIATGPGLGSNGGLSNCLAPASANQCTCVLPGPASVKQSVPRPASGNCADLNDNSTSVRFADLTGDGRAEYLWLDINGATTGFLNSGDSDTVGFLPQGVVATGVGAKREQVHFADLNGDGRAEYLWVHDDGSVDGWFNAGGPDDGPNAAKINWVAQGTVATGIGRDGAGVRFADLNGDGRSEYLYLEEDGAMSAWLNIAGPNNGPNAAQPGWLAQGVVATGPTNGATRDYIILADINGDGRADYLTVDETTGAVDAWINGGGPDEELNAAKVSWIFQGTIATGVGDIGWAIQFADLTGDGRSEYIDVAYNTSGASAWLNGC</sequence>
<proteinExistence type="predicted"/>
<evidence type="ECO:0000313" key="3">
    <source>
        <dbReference type="EMBL" id="KAJ7754557.1"/>
    </source>
</evidence>
<dbReference type="InterPro" id="IPR051532">
    <property type="entry name" value="Ester_Hydrolysis_Enzymes"/>
</dbReference>
<dbReference type="Pfam" id="PF13517">
    <property type="entry name" value="FG-GAP_3"/>
    <property type="match status" value="1"/>
</dbReference>
<organism evidence="3 4">
    <name type="scientific">Mycena metata</name>
    <dbReference type="NCBI Taxonomy" id="1033252"/>
    <lineage>
        <taxon>Eukaryota</taxon>
        <taxon>Fungi</taxon>
        <taxon>Dikarya</taxon>
        <taxon>Basidiomycota</taxon>
        <taxon>Agaricomycotina</taxon>
        <taxon>Agaricomycetes</taxon>
        <taxon>Agaricomycetidae</taxon>
        <taxon>Agaricales</taxon>
        <taxon>Marasmiineae</taxon>
        <taxon>Mycenaceae</taxon>
        <taxon>Mycena</taxon>
    </lineage>
</organism>
<dbReference type="InterPro" id="IPR028994">
    <property type="entry name" value="Integrin_alpha_N"/>
</dbReference>
<evidence type="ECO:0000259" key="2">
    <source>
        <dbReference type="Pfam" id="PF13472"/>
    </source>
</evidence>
<protein>
    <submittedName>
        <fullName evidence="3">SGNH hydrolase-type esterase domain-containing protein</fullName>
    </submittedName>
</protein>
<dbReference type="PANTHER" id="PTHR30383">
    <property type="entry name" value="THIOESTERASE 1/PROTEASE 1/LYSOPHOSPHOLIPASE L1"/>
    <property type="match status" value="1"/>
</dbReference>
<dbReference type="SUPFAM" id="SSF52266">
    <property type="entry name" value="SGNH hydrolase"/>
    <property type="match status" value="1"/>
</dbReference>
<dbReference type="Pfam" id="PF13472">
    <property type="entry name" value="Lipase_GDSL_2"/>
    <property type="match status" value="1"/>
</dbReference>
<dbReference type="InterPro" id="IPR036514">
    <property type="entry name" value="SGNH_hydro_sf"/>
</dbReference>
<dbReference type="Proteomes" id="UP001215598">
    <property type="component" value="Unassembled WGS sequence"/>
</dbReference>
<dbReference type="SUPFAM" id="SSF69318">
    <property type="entry name" value="Integrin alpha N-terminal domain"/>
    <property type="match status" value="1"/>
</dbReference>
<keyword evidence="4" id="KW-1185">Reference proteome</keyword>
<dbReference type="EMBL" id="JARKIB010000052">
    <property type="protein sequence ID" value="KAJ7754557.1"/>
    <property type="molecule type" value="Genomic_DNA"/>
</dbReference>
<dbReference type="CDD" id="cd01833">
    <property type="entry name" value="XynB_like"/>
    <property type="match status" value="1"/>
</dbReference>
<evidence type="ECO:0000256" key="1">
    <source>
        <dbReference type="ARBA" id="ARBA00022729"/>
    </source>
</evidence>
<dbReference type="Gene3D" id="3.40.50.1110">
    <property type="entry name" value="SGNH hydrolase"/>
    <property type="match status" value="1"/>
</dbReference>
<reference evidence="3" key="1">
    <citation type="submission" date="2023-03" db="EMBL/GenBank/DDBJ databases">
        <title>Massive genome expansion in bonnet fungi (Mycena s.s.) driven by repeated elements and novel gene families across ecological guilds.</title>
        <authorList>
            <consortium name="Lawrence Berkeley National Laboratory"/>
            <person name="Harder C.B."/>
            <person name="Miyauchi S."/>
            <person name="Viragh M."/>
            <person name="Kuo A."/>
            <person name="Thoen E."/>
            <person name="Andreopoulos B."/>
            <person name="Lu D."/>
            <person name="Skrede I."/>
            <person name="Drula E."/>
            <person name="Henrissat B."/>
            <person name="Morin E."/>
            <person name="Kohler A."/>
            <person name="Barry K."/>
            <person name="LaButti K."/>
            <person name="Morin E."/>
            <person name="Salamov A."/>
            <person name="Lipzen A."/>
            <person name="Mereny Z."/>
            <person name="Hegedus B."/>
            <person name="Baldrian P."/>
            <person name="Stursova M."/>
            <person name="Weitz H."/>
            <person name="Taylor A."/>
            <person name="Grigoriev I.V."/>
            <person name="Nagy L.G."/>
            <person name="Martin F."/>
            <person name="Kauserud H."/>
        </authorList>
    </citation>
    <scope>NUCLEOTIDE SEQUENCE</scope>
    <source>
        <strain evidence="3">CBHHK182m</strain>
    </source>
</reference>
<gene>
    <name evidence="3" type="ORF">B0H16DRAFT_1542776</name>
</gene>
<dbReference type="InterPro" id="IPR013517">
    <property type="entry name" value="FG-GAP"/>
</dbReference>
<comment type="caution">
    <text evidence="3">The sequence shown here is derived from an EMBL/GenBank/DDBJ whole genome shotgun (WGS) entry which is preliminary data.</text>
</comment>
<feature type="domain" description="SGNH hydrolase-type esterase" evidence="2">
    <location>
        <begin position="3"/>
        <end position="177"/>
    </location>
</feature>
<keyword evidence="3" id="KW-0378">Hydrolase</keyword>
<accession>A0AAD7NC42</accession>
<name>A0AAD7NC42_9AGAR</name>
<evidence type="ECO:0000313" key="4">
    <source>
        <dbReference type="Proteomes" id="UP001215598"/>
    </source>
</evidence>
<dbReference type="PANTHER" id="PTHR30383:SF5">
    <property type="entry name" value="SGNH HYDROLASE-TYPE ESTERASE DOMAIN-CONTAINING PROTEIN"/>
    <property type="match status" value="1"/>
</dbReference>
<dbReference type="AlphaFoldDB" id="A0AAD7NC42"/>
<keyword evidence="1" id="KW-0732">Signal</keyword>
<dbReference type="GO" id="GO:0004622">
    <property type="term" value="F:phosphatidylcholine lysophospholipase activity"/>
    <property type="evidence" value="ECO:0007669"/>
    <property type="project" value="TreeGrafter"/>
</dbReference>
<dbReference type="InterPro" id="IPR013830">
    <property type="entry name" value="SGNH_hydro"/>
</dbReference>